<dbReference type="Proteomes" id="UP000053825">
    <property type="component" value="Unassembled WGS sequence"/>
</dbReference>
<protein>
    <submittedName>
        <fullName evidence="1">Uncharacterized protein</fullName>
    </submittedName>
</protein>
<proteinExistence type="predicted"/>
<name>A0A0L7QVQ7_9HYME</name>
<gene>
    <name evidence="1" type="ORF">WH47_05263</name>
</gene>
<dbReference type="EMBL" id="KQ414726">
    <property type="protein sequence ID" value="KOC62621.1"/>
    <property type="molecule type" value="Genomic_DNA"/>
</dbReference>
<keyword evidence="2" id="KW-1185">Reference proteome</keyword>
<dbReference type="AlphaFoldDB" id="A0A0L7QVQ7"/>
<organism evidence="1 2">
    <name type="scientific">Habropoda laboriosa</name>
    <dbReference type="NCBI Taxonomy" id="597456"/>
    <lineage>
        <taxon>Eukaryota</taxon>
        <taxon>Metazoa</taxon>
        <taxon>Ecdysozoa</taxon>
        <taxon>Arthropoda</taxon>
        <taxon>Hexapoda</taxon>
        <taxon>Insecta</taxon>
        <taxon>Pterygota</taxon>
        <taxon>Neoptera</taxon>
        <taxon>Endopterygota</taxon>
        <taxon>Hymenoptera</taxon>
        <taxon>Apocrita</taxon>
        <taxon>Aculeata</taxon>
        <taxon>Apoidea</taxon>
        <taxon>Anthophila</taxon>
        <taxon>Apidae</taxon>
        <taxon>Habropoda</taxon>
    </lineage>
</organism>
<accession>A0A0L7QVQ7</accession>
<reference evidence="1 2" key="1">
    <citation type="submission" date="2015-07" db="EMBL/GenBank/DDBJ databases">
        <title>The genome of Habropoda laboriosa.</title>
        <authorList>
            <person name="Pan H."/>
            <person name="Kapheim K."/>
        </authorList>
    </citation>
    <scope>NUCLEOTIDE SEQUENCE [LARGE SCALE GENOMIC DNA]</scope>
    <source>
        <strain evidence="1">0110345459</strain>
    </source>
</reference>
<sequence>MYYSLLIQKRTELSGRPNTCYTSNQYLDITHSLRATRKPKLLSKHMFGA</sequence>
<evidence type="ECO:0000313" key="1">
    <source>
        <dbReference type="EMBL" id="KOC62621.1"/>
    </source>
</evidence>
<evidence type="ECO:0000313" key="2">
    <source>
        <dbReference type="Proteomes" id="UP000053825"/>
    </source>
</evidence>